<dbReference type="AlphaFoldDB" id="A0A0F9M3Z8"/>
<protein>
    <submittedName>
        <fullName evidence="1">Uncharacterized protein</fullName>
    </submittedName>
</protein>
<dbReference type="EMBL" id="LAZR01010997">
    <property type="protein sequence ID" value="KKM63947.1"/>
    <property type="molecule type" value="Genomic_DNA"/>
</dbReference>
<reference evidence="1" key="1">
    <citation type="journal article" date="2015" name="Nature">
        <title>Complex archaea that bridge the gap between prokaryotes and eukaryotes.</title>
        <authorList>
            <person name="Spang A."/>
            <person name="Saw J.H."/>
            <person name="Jorgensen S.L."/>
            <person name="Zaremba-Niedzwiedzka K."/>
            <person name="Martijn J."/>
            <person name="Lind A.E."/>
            <person name="van Eijk R."/>
            <person name="Schleper C."/>
            <person name="Guy L."/>
            <person name="Ettema T.J."/>
        </authorList>
    </citation>
    <scope>NUCLEOTIDE SEQUENCE</scope>
</reference>
<gene>
    <name evidence="1" type="ORF">LCGC14_1506340</name>
</gene>
<sequence length="93" mass="10660">MADMAKKTIFSVGLRGQILQLLYKDKELDYFEALMNTGKSAVEQNKQLLKILKDLRSATKGLRDPLMRFGLNATLIYGKDKKKLIEILQEEVK</sequence>
<accession>A0A0F9M3Z8</accession>
<name>A0A0F9M3Z8_9ZZZZ</name>
<comment type="caution">
    <text evidence="1">The sequence shown here is derived from an EMBL/GenBank/DDBJ whole genome shotgun (WGS) entry which is preliminary data.</text>
</comment>
<organism evidence="1">
    <name type="scientific">marine sediment metagenome</name>
    <dbReference type="NCBI Taxonomy" id="412755"/>
    <lineage>
        <taxon>unclassified sequences</taxon>
        <taxon>metagenomes</taxon>
        <taxon>ecological metagenomes</taxon>
    </lineage>
</organism>
<proteinExistence type="predicted"/>
<evidence type="ECO:0000313" key="1">
    <source>
        <dbReference type="EMBL" id="KKM63947.1"/>
    </source>
</evidence>